<evidence type="ECO:0000256" key="7">
    <source>
        <dbReference type="ARBA" id="ARBA00023002"/>
    </source>
</evidence>
<dbReference type="PANTHER" id="PTHR42747:SF3">
    <property type="entry name" value="NITRONATE MONOOXYGENASE-RELATED"/>
    <property type="match status" value="1"/>
</dbReference>
<comment type="catalytic activity">
    <reaction evidence="10">
        <text>3 propionate 3-nitronate + 3 O2 + H2O = 3 3-oxopropanoate + 2 nitrate + nitrite + H2O2 + 3 H(+)</text>
        <dbReference type="Rhea" id="RHEA:57332"/>
        <dbReference type="ChEBI" id="CHEBI:15377"/>
        <dbReference type="ChEBI" id="CHEBI:15378"/>
        <dbReference type="ChEBI" id="CHEBI:15379"/>
        <dbReference type="ChEBI" id="CHEBI:16240"/>
        <dbReference type="ChEBI" id="CHEBI:16301"/>
        <dbReference type="ChEBI" id="CHEBI:17632"/>
        <dbReference type="ChEBI" id="CHEBI:33190"/>
        <dbReference type="ChEBI" id="CHEBI:136067"/>
    </reaction>
</comment>
<gene>
    <name evidence="13" type="ORF">MC45_05540</name>
</gene>
<dbReference type="EMBL" id="CP009571">
    <property type="protein sequence ID" value="AIT05953.1"/>
    <property type="molecule type" value="Genomic_DNA"/>
</dbReference>
<evidence type="ECO:0000256" key="8">
    <source>
        <dbReference type="ARBA" id="ARBA00023033"/>
    </source>
</evidence>
<dbReference type="InterPro" id="IPR013785">
    <property type="entry name" value="Aldolase_TIM"/>
</dbReference>
<evidence type="ECO:0000256" key="9">
    <source>
        <dbReference type="ARBA" id="ARBA00031155"/>
    </source>
</evidence>
<organism evidence="13 14">
    <name type="scientific">Sphingomonas taxi</name>
    <dbReference type="NCBI Taxonomy" id="1549858"/>
    <lineage>
        <taxon>Bacteria</taxon>
        <taxon>Pseudomonadati</taxon>
        <taxon>Pseudomonadota</taxon>
        <taxon>Alphaproteobacteria</taxon>
        <taxon>Sphingomonadales</taxon>
        <taxon>Sphingomonadaceae</taxon>
        <taxon>Sphingomonas</taxon>
    </lineage>
</organism>
<proteinExistence type="inferred from homology"/>
<dbReference type="GO" id="GO:0018580">
    <property type="term" value="F:nitronate monooxygenase activity"/>
    <property type="evidence" value="ECO:0007669"/>
    <property type="project" value="InterPro"/>
</dbReference>
<evidence type="ECO:0000256" key="12">
    <source>
        <dbReference type="SAM" id="SignalP"/>
    </source>
</evidence>
<dbReference type="Pfam" id="PF03060">
    <property type="entry name" value="NMO"/>
    <property type="match status" value="1"/>
</dbReference>
<protein>
    <recommendedName>
        <fullName evidence="11">Nitronate monooxygenase</fullName>
    </recommendedName>
    <alternativeName>
        <fullName evidence="9">Propionate 3-nitronate monooxygenase</fullName>
    </alternativeName>
</protein>
<reference evidence="13 14" key="1">
    <citation type="submission" date="2014-09" db="EMBL/GenBank/DDBJ databases">
        <title>Using Illumina technology Improving SMRT sequencing Genome Assembly by RASTools.</title>
        <authorList>
            <person name="Zhou Y."/>
            <person name="Ma T."/>
            <person name="Liu T."/>
        </authorList>
    </citation>
    <scope>NUCLEOTIDE SEQUENCE [LARGE SCALE GENOMIC DNA]</scope>
    <source>
        <strain evidence="13 14">ATCC 55669</strain>
    </source>
</reference>
<dbReference type="STRING" id="1549858.MC45_05540"/>
<evidence type="ECO:0000256" key="10">
    <source>
        <dbReference type="ARBA" id="ARBA00049401"/>
    </source>
</evidence>
<feature type="signal peptide" evidence="12">
    <location>
        <begin position="1"/>
        <end position="27"/>
    </location>
</feature>
<dbReference type="GO" id="GO:0000166">
    <property type="term" value="F:nucleotide binding"/>
    <property type="evidence" value="ECO:0007669"/>
    <property type="project" value="UniProtKB-KW"/>
</dbReference>
<keyword evidence="13" id="KW-0223">Dioxygenase</keyword>
<keyword evidence="7" id="KW-0560">Oxidoreductase</keyword>
<dbReference type="Gene3D" id="3.20.20.70">
    <property type="entry name" value="Aldolase class I"/>
    <property type="match status" value="1"/>
</dbReference>
<dbReference type="HOGENOM" id="CLU_038732_5_1_5"/>
<dbReference type="RefSeq" id="WP_038660546.1">
    <property type="nucleotide sequence ID" value="NZ_CP009571.1"/>
</dbReference>
<dbReference type="GO" id="GO:0009636">
    <property type="term" value="P:response to toxic substance"/>
    <property type="evidence" value="ECO:0007669"/>
    <property type="project" value="UniProtKB-KW"/>
</dbReference>
<evidence type="ECO:0000256" key="5">
    <source>
        <dbReference type="ARBA" id="ARBA00022643"/>
    </source>
</evidence>
<dbReference type="AlphaFoldDB" id="A0A097EEF9"/>
<keyword evidence="4" id="KW-0285">Flavoprotein</keyword>
<sequence length="355" mass="36226">MTWFDRFGCSVPLIQAPMAGVSTPALAAAVCEAGAMGSIGVGATDAAGARAMIAAVRAATGRPFNVNLFVHRTPRADPAREAAWLAALAPFFAEFGATPPATLRTIYRSFADDPEMLAMLLEVAPPVVSFHFGLPSPETIAALRGREIVLLATATSLAEARAIETAGIDAVVAQGIEAGGHRGIFDPAAPDDELGTVALTRLLVRETRLPVIAAGGIMDGAGIAAALDLGAVAAQLGTAFVGCPESAADDAYRAALAGPGAYHTRMTAAVSGRPARALANRFTALVTDRRPPDYPIAYDAGKALHAAARARGEHGFGAQWAGQGAPLARPMPAAALIATLRAELQACRAGYAATA</sequence>
<evidence type="ECO:0000256" key="3">
    <source>
        <dbReference type="ARBA" id="ARBA00022575"/>
    </source>
</evidence>
<evidence type="ECO:0000256" key="6">
    <source>
        <dbReference type="ARBA" id="ARBA00022741"/>
    </source>
</evidence>
<feature type="chain" id="PRO_5001929835" description="Nitronate monooxygenase" evidence="12">
    <location>
        <begin position="28"/>
        <end position="355"/>
    </location>
</feature>
<keyword evidence="8" id="KW-0503">Monooxygenase</keyword>
<keyword evidence="14" id="KW-1185">Reference proteome</keyword>
<dbReference type="PANTHER" id="PTHR42747">
    <property type="entry name" value="NITRONATE MONOOXYGENASE-RELATED"/>
    <property type="match status" value="1"/>
</dbReference>
<dbReference type="Proteomes" id="UP000033200">
    <property type="component" value="Chromosome"/>
</dbReference>
<name>A0A097EEF9_9SPHN</name>
<keyword evidence="12" id="KW-0732">Signal</keyword>
<dbReference type="KEGG" id="stax:MC45_05540"/>
<evidence type="ECO:0000313" key="14">
    <source>
        <dbReference type="Proteomes" id="UP000033200"/>
    </source>
</evidence>
<evidence type="ECO:0000256" key="1">
    <source>
        <dbReference type="ARBA" id="ARBA00001917"/>
    </source>
</evidence>
<evidence type="ECO:0000313" key="13">
    <source>
        <dbReference type="EMBL" id="AIT05953.1"/>
    </source>
</evidence>
<keyword evidence="6" id="KW-0547">Nucleotide-binding</keyword>
<dbReference type="InterPro" id="IPR004136">
    <property type="entry name" value="NMO"/>
</dbReference>
<accession>A0A097EEF9</accession>
<dbReference type="CDD" id="cd04730">
    <property type="entry name" value="NPD_like"/>
    <property type="match status" value="1"/>
</dbReference>
<dbReference type="FunFam" id="3.20.20.70:FF:000154">
    <property type="entry name" value="Probable nitronate monooxygenase"/>
    <property type="match status" value="1"/>
</dbReference>
<keyword evidence="5" id="KW-0288">FMN</keyword>
<dbReference type="eggNOG" id="COG2070">
    <property type="taxonomic scope" value="Bacteria"/>
</dbReference>
<keyword evidence="3" id="KW-0216">Detoxification</keyword>
<evidence type="ECO:0000256" key="11">
    <source>
        <dbReference type="ARBA" id="ARBA00067136"/>
    </source>
</evidence>
<dbReference type="SUPFAM" id="SSF51412">
    <property type="entry name" value="Inosine monophosphate dehydrogenase (IMPDH)"/>
    <property type="match status" value="1"/>
</dbReference>
<dbReference type="GO" id="GO:0051213">
    <property type="term" value="F:dioxygenase activity"/>
    <property type="evidence" value="ECO:0007669"/>
    <property type="project" value="UniProtKB-KW"/>
</dbReference>
<comment type="cofactor">
    <cofactor evidence="1">
        <name>FMN</name>
        <dbReference type="ChEBI" id="CHEBI:58210"/>
    </cofactor>
</comment>
<evidence type="ECO:0000256" key="4">
    <source>
        <dbReference type="ARBA" id="ARBA00022630"/>
    </source>
</evidence>
<evidence type="ECO:0000256" key="2">
    <source>
        <dbReference type="ARBA" id="ARBA00009881"/>
    </source>
</evidence>
<comment type="similarity">
    <text evidence="2">Belongs to the nitronate monooxygenase family. NMO class I subfamily.</text>
</comment>